<dbReference type="HOGENOM" id="CLU_3240747_0_0_6"/>
<dbReference type="eggNOG" id="ENOG5032AT4">
    <property type="taxonomic scope" value="Bacteria"/>
</dbReference>
<evidence type="ECO:0000256" key="1">
    <source>
        <dbReference type="SAM" id="Phobius"/>
    </source>
</evidence>
<dbReference type="STRING" id="377629.TERTU_0416"/>
<organism evidence="2 3">
    <name type="scientific">Teredinibacter turnerae (strain ATCC 39867 / T7901)</name>
    <dbReference type="NCBI Taxonomy" id="377629"/>
    <lineage>
        <taxon>Bacteria</taxon>
        <taxon>Pseudomonadati</taxon>
        <taxon>Pseudomonadota</taxon>
        <taxon>Gammaproteobacteria</taxon>
        <taxon>Cellvibrionales</taxon>
        <taxon>Cellvibrionaceae</taxon>
        <taxon>Teredinibacter</taxon>
    </lineage>
</organism>
<keyword evidence="1" id="KW-0812">Transmembrane</keyword>
<name>C5BMF1_TERTT</name>
<keyword evidence="3" id="KW-1185">Reference proteome</keyword>
<sequence>MNEAVTIGGLAMFASTALIIVLGLSAAGILTFCEKRAGHIGNH</sequence>
<proteinExistence type="predicted"/>
<dbReference type="Proteomes" id="UP000009080">
    <property type="component" value="Chromosome"/>
</dbReference>
<dbReference type="AlphaFoldDB" id="C5BMF1"/>
<evidence type="ECO:0000313" key="2">
    <source>
        <dbReference type="EMBL" id="ACR12714.1"/>
    </source>
</evidence>
<gene>
    <name evidence="2" type="ordered locus">TERTU_0416</name>
</gene>
<feature type="transmembrane region" description="Helical" evidence="1">
    <location>
        <begin position="12"/>
        <end position="33"/>
    </location>
</feature>
<evidence type="ECO:0000313" key="3">
    <source>
        <dbReference type="Proteomes" id="UP000009080"/>
    </source>
</evidence>
<dbReference type="KEGG" id="ttu:TERTU_0416"/>
<accession>C5BMF1</accession>
<reference evidence="2 3" key="1">
    <citation type="journal article" date="2009" name="PLoS ONE">
        <title>The complete genome of Teredinibacter turnerae T7901: an intracellular endosymbiont of marine wood-boring bivalves (shipworms).</title>
        <authorList>
            <person name="Yang J.C."/>
            <person name="Madupu R."/>
            <person name="Durkin A.S."/>
            <person name="Ekborg N.A."/>
            <person name="Pedamallu C.S."/>
            <person name="Hostetler J.B."/>
            <person name="Radune D."/>
            <person name="Toms B.S."/>
            <person name="Henrissat B."/>
            <person name="Coutinho P.M."/>
            <person name="Schwarz S."/>
            <person name="Field L."/>
            <person name="Trindade-Silva A.E."/>
            <person name="Soares C.A.G."/>
            <person name="Elshahawi S."/>
            <person name="Hanora A."/>
            <person name="Schmidt E.W."/>
            <person name="Haygood M.G."/>
            <person name="Posfai J."/>
            <person name="Benner J."/>
            <person name="Madinger C."/>
            <person name="Nove J."/>
            <person name="Anton B."/>
            <person name="Chaudhary K."/>
            <person name="Foster J."/>
            <person name="Holman A."/>
            <person name="Kumar S."/>
            <person name="Lessard P.A."/>
            <person name="Luyten Y.A."/>
            <person name="Slatko B."/>
            <person name="Wood N."/>
            <person name="Wu B."/>
            <person name="Teplitski M."/>
            <person name="Mougous J.D."/>
            <person name="Ward N."/>
            <person name="Eisen J.A."/>
            <person name="Badger J.H."/>
            <person name="Distel D.L."/>
        </authorList>
    </citation>
    <scope>NUCLEOTIDE SEQUENCE [LARGE SCALE GENOMIC DNA]</scope>
    <source>
        <strain evidence="3">ATCC 39867 / T7901</strain>
    </source>
</reference>
<keyword evidence="1" id="KW-0472">Membrane</keyword>
<keyword evidence="1" id="KW-1133">Transmembrane helix</keyword>
<protein>
    <submittedName>
        <fullName evidence="2">Uncharacterized protein</fullName>
    </submittedName>
</protein>
<dbReference type="RefSeq" id="WP_015818826.1">
    <property type="nucleotide sequence ID" value="NC_012997.1"/>
</dbReference>
<dbReference type="EMBL" id="CP001614">
    <property type="protein sequence ID" value="ACR12714.1"/>
    <property type="molecule type" value="Genomic_DNA"/>
</dbReference>